<evidence type="ECO:0000256" key="2">
    <source>
        <dbReference type="ARBA" id="ARBA00022833"/>
    </source>
</evidence>
<organism evidence="6">
    <name type="scientific">Nippostrongylus brasiliensis</name>
    <name type="common">Rat hookworm</name>
    <dbReference type="NCBI Taxonomy" id="27835"/>
    <lineage>
        <taxon>Eukaryota</taxon>
        <taxon>Metazoa</taxon>
        <taxon>Ecdysozoa</taxon>
        <taxon>Nematoda</taxon>
        <taxon>Chromadorea</taxon>
        <taxon>Rhabditida</taxon>
        <taxon>Rhabditina</taxon>
        <taxon>Rhabditomorpha</taxon>
        <taxon>Strongyloidea</taxon>
        <taxon>Heligmosomidae</taxon>
        <taxon>Nippostrongylus</taxon>
    </lineage>
</organism>
<dbReference type="WBParaSite" id="NBR_0001052401-mRNA-1">
    <property type="protein sequence ID" value="NBR_0001052401-mRNA-1"/>
    <property type="gene ID" value="NBR_0001052401"/>
</dbReference>
<dbReference type="Gene3D" id="2.70.98.30">
    <property type="entry name" value="Golgi alpha-mannosidase II, domain 4"/>
    <property type="match status" value="1"/>
</dbReference>
<dbReference type="STRING" id="27835.A0A158QZQ6"/>
<accession>A0A158QZQ6</accession>
<dbReference type="SUPFAM" id="SSF74650">
    <property type="entry name" value="Galactose mutarotase-like"/>
    <property type="match status" value="1"/>
</dbReference>
<keyword evidence="5" id="KW-1185">Reference proteome</keyword>
<gene>
    <name evidence="4" type="ORF">NBR_LOCUS10525</name>
</gene>
<dbReference type="PANTHER" id="PTHR11607">
    <property type="entry name" value="ALPHA-MANNOSIDASE"/>
    <property type="match status" value="1"/>
</dbReference>
<dbReference type="GO" id="GO:0006013">
    <property type="term" value="P:mannose metabolic process"/>
    <property type="evidence" value="ECO:0007669"/>
    <property type="project" value="InterPro"/>
</dbReference>
<dbReference type="AlphaFoldDB" id="A0A158QZQ6"/>
<dbReference type="InterPro" id="IPR050843">
    <property type="entry name" value="Glycosyl_Hydrlase_38"/>
</dbReference>
<protein>
    <submittedName>
        <fullName evidence="6">Glyco_hydro_38N domain-containing protein</fullName>
    </submittedName>
</protein>
<dbReference type="Gene3D" id="3.20.110.10">
    <property type="entry name" value="Glycoside hydrolase 38, N terminal domain"/>
    <property type="match status" value="2"/>
</dbReference>
<evidence type="ECO:0000256" key="1">
    <source>
        <dbReference type="ARBA" id="ARBA00001947"/>
    </source>
</evidence>
<evidence type="ECO:0000259" key="3">
    <source>
        <dbReference type="Pfam" id="PF01074"/>
    </source>
</evidence>
<proteinExistence type="predicted"/>
<sequence length="445" mass="51105">MHTFMMSHQDMKFMWAETVFLERWWRKQNDSVKDDVRRLVKEKRLDLVTGSWVMTDEANPYYPVSVDNIIEGFHFIVDEFGVKPSLLFTLDPFGHSNSIAYLYSEADNSGRNAVRTHLLPYSHYDIPSSCGPSWGTCCQIDIWRFHKKYSCPGVKPITKENVKDLANQLVDQLKQLSETYVSNVVMMMFGDDFRFTTLFEWQVQYEALRLLFDEINQRTSKKSVMQDYSQQLHNGTLLTSSVIESAVTTISQSGKVEYYESNTKTTAMKTLEVGDKTIVLRVVNTLPYQLHDVGVTIKSSKLFELRPEFLVYGSHNGAYEMNVYGSFSDFFTVHPIGMFFYVGGPVQETTHIFAHGLYNGLRLKKVDGVLGEQLNFDLHVDVMFKENSEVSFGLQASEPYKDFYTDSLGIQLLRRKQNKFFPMPSSAVLENGDHRVTLSSNVPHA</sequence>
<dbReference type="InterPro" id="IPR011013">
    <property type="entry name" value="Gal_mutarotase_sf_dom"/>
</dbReference>
<dbReference type="PANTHER" id="PTHR11607:SF71">
    <property type="entry name" value="ALPHA-MANNOSIDASE"/>
    <property type="match status" value="1"/>
</dbReference>
<comment type="cofactor">
    <cofactor evidence="1">
        <name>Zn(2+)</name>
        <dbReference type="ChEBI" id="CHEBI:29105"/>
    </cofactor>
</comment>
<keyword evidence="2" id="KW-0862">Zinc</keyword>
<dbReference type="Proteomes" id="UP000271162">
    <property type="component" value="Unassembled WGS sequence"/>
</dbReference>
<dbReference type="InterPro" id="IPR000602">
    <property type="entry name" value="Glyco_hydro_38_N"/>
</dbReference>
<dbReference type="EMBL" id="UYSL01020332">
    <property type="protein sequence ID" value="VDL74114.1"/>
    <property type="molecule type" value="Genomic_DNA"/>
</dbReference>
<reference evidence="4 5" key="2">
    <citation type="submission" date="2018-11" db="EMBL/GenBank/DDBJ databases">
        <authorList>
            <consortium name="Pathogen Informatics"/>
        </authorList>
    </citation>
    <scope>NUCLEOTIDE SEQUENCE [LARGE SCALE GENOMIC DNA]</scope>
</reference>
<evidence type="ECO:0000313" key="6">
    <source>
        <dbReference type="WBParaSite" id="NBR_0001052401-mRNA-1"/>
    </source>
</evidence>
<evidence type="ECO:0000313" key="5">
    <source>
        <dbReference type="Proteomes" id="UP000271162"/>
    </source>
</evidence>
<dbReference type="GO" id="GO:0006491">
    <property type="term" value="P:N-glycan processing"/>
    <property type="evidence" value="ECO:0007669"/>
    <property type="project" value="TreeGrafter"/>
</dbReference>
<feature type="domain" description="Glycoside hydrolase family 38 N-terminal" evidence="3">
    <location>
        <begin position="2"/>
        <end position="225"/>
    </location>
</feature>
<dbReference type="InterPro" id="IPR011330">
    <property type="entry name" value="Glyco_hydro/deAcase_b/a-brl"/>
</dbReference>
<dbReference type="SUPFAM" id="SSF88713">
    <property type="entry name" value="Glycoside hydrolase/deacetylase"/>
    <property type="match status" value="1"/>
</dbReference>
<dbReference type="GO" id="GO:0000139">
    <property type="term" value="C:Golgi membrane"/>
    <property type="evidence" value="ECO:0007669"/>
    <property type="project" value="TreeGrafter"/>
</dbReference>
<dbReference type="GO" id="GO:0030246">
    <property type="term" value="F:carbohydrate binding"/>
    <property type="evidence" value="ECO:0007669"/>
    <property type="project" value="InterPro"/>
</dbReference>
<name>A0A158QZQ6_NIPBR</name>
<dbReference type="InterPro" id="IPR027291">
    <property type="entry name" value="Glyco_hydro_38_N_sf"/>
</dbReference>
<evidence type="ECO:0000313" key="4">
    <source>
        <dbReference type="EMBL" id="VDL74114.1"/>
    </source>
</evidence>
<reference evidence="6" key="1">
    <citation type="submission" date="2016-04" db="UniProtKB">
        <authorList>
            <consortium name="WormBaseParasite"/>
        </authorList>
    </citation>
    <scope>IDENTIFICATION</scope>
</reference>
<dbReference type="GO" id="GO:0004559">
    <property type="term" value="F:alpha-mannosidase activity"/>
    <property type="evidence" value="ECO:0007669"/>
    <property type="project" value="InterPro"/>
</dbReference>
<dbReference type="Pfam" id="PF01074">
    <property type="entry name" value="Glyco_hydro_38N"/>
    <property type="match status" value="1"/>
</dbReference>